<dbReference type="EMBL" id="JAGKQM010000013">
    <property type="protein sequence ID" value="KAH0891470.1"/>
    <property type="molecule type" value="Genomic_DNA"/>
</dbReference>
<name>A0ABQ8AG08_BRANA</name>
<reference evidence="3 4" key="1">
    <citation type="submission" date="2021-05" db="EMBL/GenBank/DDBJ databases">
        <title>Genome Assembly of Synthetic Allotetraploid Brassica napus Reveals Homoeologous Exchanges between Subgenomes.</title>
        <authorList>
            <person name="Davis J.T."/>
        </authorList>
    </citation>
    <scope>NUCLEOTIDE SEQUENCE [LARGE SCALE GENOMIC DNA]</scope>
    <source>
        <strain evidence="4">cv. Da-Ae</strain>
        <tissue evidence="3">Seedling</tissue>
    </source>
</reference>
<feature type="transmembrane region" description="Helical" evidence="2">
    <location>
        <begin position="112"/>
        <end position="131"/>
    </location>
</feature>
<feature type="region of interest" description="Disordered" evidence="1">
    <location>
        <begin position="370"/>
        <end position="412"/>
    </location>
</feature>
<gene>
    <name evidence="3" type="ORF">HID58_053899</name>
</gene>
<keyword evidence="2" id="KW-0812">Transmembrane</keyword>
<feature type="transmembrane region" description="Helical" evidence="2">
    <location>
        <begin position="320"/>
        <end position="342"/>
    </location>
</feature>
<sequence>MWTRWQTNCVEILCFTTQLPPLVSSHAYQREVSSSSIPLSLSMAPLVAGPDSLPLPLSDPPDSNLKVALPSNPLDSPVPPDPPPDTLVTGFLWLYDFWATVTFPHKFSNPKLGLMISYELGLLNPSFSLLVPTVSVTFSYSIVAFVSTFVVYVWSFTAVCSCPFTAVCRCCPFTAVCRLPFTFALMAFAMIRHSLLLWQLGVKVLKLCILPANLVCLGSNCPPFSFKECFVLPHLSLVISEIVIGSIVLKMVLFEAEVKMFIVSRLGGVNCLTFLTMEVFISPLYCFEQECQFEEVFLIDCPLSETPVVELVISPLSLSFYLSTCCLSFLICLSSVLVYALVCLTPCSHIVSSIDGRNYLSSYPQEFSDREEKVKEVSPPRGKGLREEKQDRPQNFSKRDNKSETVSRQYETDPSLDENIDALLEEEEAMMAAHRKEKEDTLRLFARGGRTTRKPDRKLCKAIELCLVPESSRACQSPSQVCSVYNIQSM</sequence>
<evidence type="ECO:0000313" key="4">
    <source>
        <dbReference type="Proteomes" id="UP000824890"/>
    </source>
</evidence>
<keyword evidence="2" id="KW-1133">Transmembrane helix</keyword>
<evidence type="ECO:0000256" key="1">
    <source>
        <dbReference type="SAM" id="MobiDB-lite"/>
    </source>
</evidence>
<accession>A0ABQ8AG08</accession>
<feature type="transmembrane region" description="Helical" evidence="2">
    <location>
        <begin position="266"/>
        <end position="287"/>
    </location>
</feature>
<evidence type="ECO:0000313" key="3">
    <source>
        <dbReference type="EMBL" id="KAH0891470.1"/>
    </source>
</evidence>
<protein>
    <submittedName>
        <fullName evidence="3">Uncharacterized protein</fullName>
    </submittedName>
</protein>
<dbReference type="Proteomes" id="UP000824890">
    <property type="component" value="Unassembled WGS sequence"/>
</dbReference>
<keyword evidence="4" id="KW-1185">Reference proteome</keyword>
<organism evidence="3 4">
    <name type="scientific">Brassica napus</name>
    <name type="common">Rape</name>
    <dbReference type="NCBI Taxonomy" id="3708"/>
    <lineage>
        <taxon>Eukaryota</taxon>
        <taxon>Viridiplantae</taxon>
        <taxon>Streptophyta</taxon>
        <taxon>Embryophyta</taxon>
        <taxon>Tracheophyta</taxon>
        <taxon>Spermatophyta</taxon>
        <taxon>Magnoliopsida</taxon>
        <taxon>eudicotyledons</taxon>
        <taxon>Gunneridae</taxon>
        <taxon>Pentapetalae</taxon>
        <taxon>rosids</taxon>
        <taxon>malvids</taxon>
        <taxon>Brassicales</taxon>
        <taxon>Brassicaceae</taxon>
        <taxon>Brassiceae</taxon>
        <taxon>Brassica</taxon>
    </lineage>
</organism>
<feature type="transmembrane region" description="Helical" evidence="2">
    <location>
        <begin position="229"/>
        <end position="254"/>
    </location>
</feature>
<evidence type="ECO:0000256" key="2">
    <source>
        <dbReference type="SAM" id="Phobius"/>
    </source>
</evidence>
<feature type="transmembrane region" description="Helical" evidence="2">
    <location>
        <begin position="137"/>
        <end position="159"/>
    </location>
</feature>
<feature type="compositionally biased region" description="Basic and acidic residues" evidence="1">
    <location>
        <begin position="370"/>
        <end position="405"/>
    </location>
</feature>
<keyword evidence="2" id="KW-0472">Membrane</keyword>
<comment type="caution">
    <text evidence="3">The sequence shown here is derived from an EMBL/GenBank/DDBJ whole genome shotgun (WGS) entry which is preliminary data.</text>
</comment>
<proteinExistence type="predicted"/>
<feature type="transmembrane region" description="Helical" evidence="2">
    <location>
        <begin position="171"/>
        <end position="191"/>
    </location>
</feature>